<dbReference type="InterPro" id="IPR015421">
    <property type="entry name" value="PyrdxlP-dep_Trfase_major"/>
</dbReference>
<dbReference type="InterPro" id="IPR020578">
    <property type="entry name" value="Aminotrans_V_PyrdxlP_BS"/>
</dbReference>
<evidence type="ECO:0000256" key="4">
    <source>
        <dbReference type="RuleBase" id="RU004075"/>
    </source>
</evidence>
<evidence type="ECO:0000256" key="2">
    <source>
        <dbReference type="ARBA" id="ARBA00009236"/>
    </source>
</evidence>
<dbReference type="GO" id="GO:0008483">
    <property type="term" value="F:transaminase activity"/>
    <property type="evidence" value="ECO:0007669"/>
    <property type="project" value="UniProtKB-KW"/>
</dbReference>
<keyword evidence="3" id="KW-0663">Pyridoxal phosphate</keyword>
<dbReference type="SUPFAM" id="SSF53383">
    <property type="entry name" value="PLP-dependent transferases"/>
    <property type="match status" value="1"/>
</dbReference>
<comment type="similarity">
    <text evidence="2 4">Belongs to the class-V pyridoxal-phosphate-dependent aminotransferase family.</text>
</comment>
<dbReference type="PANTHER" id="PTHR21152:SF40">
    <property type="entry name" value="ALANINE--GLYOXYLATE AMINOTRANSFERASE"/>
    <property type="match status" value="1"/>
</dbReference>
<organism evidence="7 8">
    <name type="scientific">Sporosarcina contaminans</name>
    <dbReference type="NCBI Taxonomy" id="633403"/>
    <lineage>
        <taxon>Bacteria</taxon>
        <taxon>Bacillati</taxon>
        <taxon>Bacillota</taxon>
        <taxon>Bacilli</taxon>
        <taxon>Bacillales</taxon>
        <taxon>Caryophanaceae</taxon>
        <taxon>Sporosarcina</taxon>
    </lineage>
</organism>
<dbReference type="InterPro" id="IPR000192">
    <property type="entry name" value="Aminotrans_V_dom"/>
</dbReference>
<reference evidence="8" key="1">
    <citation type="journal article" date="2019" name="Int. J. Syst. Evol. Microbiol.">
        <title>The Global Catalogue of Microorganisms (GCM) 10K type strain sequencing project: providing services to taxonomists for standard genome sequencing and annotation.</title>
        <authorList>
            <consortium name="The Broad Institute Genomics Platform"/>
            <consortium name="The Broad Institute Genome Sequencing Center for Infectious Disease"/>
            <person name="Wu L."/>
            <person name="Ma J."/>
        </authorList>
    </citation>
    <scope>NUCLEOTIDE SEQUENCE [LARGE SCALE GENOMIC DNA]</scope>
    <source>
        <strain evidence="8">CCUG 53915</strain>
    </source>
</reference>
<dbReference type="Proteomes" id="UP001597231">
    <property type="component" value="Unassembled WGS sequence"/>
</dbReference>
<dbReference type="PROSITE" id="PS00595">
    <property type="entry name" value="AA_TRANSFER_CLASS_5"/>
    <property type="match status" value="1"/>
</dbReference>
<dbReference type="EMBL" id="JBHTLT010000115">
    <property type="protein sequence ID" value="MFD1206176.1"/>
    <property type="molecule type" value="Genomic_DNA"/>
</dbReference>
<evidence type="ECO:0000256" key="5">
    <source>
        <dbReference type="RuleBase" id="RU004504"/>
    </source>
</evidence>
<gene>
    <name evidence="7" type="ORF">ACFQ38_13845</name>
</gene>
<evidence type="ECO:0000259" key="6">
    <source>
        <dbReference type="Pfam" id="PF00266"/>
    </source>
</evidence>
<dbReference type="RefSeq" id="WP_336822133.1">
    <property type="nucleotide sequence ID" value="NZ_JBHTLT010000115.1"/>
</dbReference>
<feature type="domain" description="Aminotransferase class V" evidence="6">
    <location>
        <begin position="28"/>
        <end position="328"/>
    </location>
</feature>
<dbReference type="Gene3D" id="3.90.1150.10">
    <property type="entry name" value="Aspartate Aminotransferase, domain 1"/>
    <property type="match status" value="1"/>
</dbReference>
<evidence type="ECO:0000313" key="8">
    <source>
        <dbReference type="Proteomes" id="UP001597231"/>
    </source>
</evidence>
<dbReference type="InterPro" id="IPR015424">
    <property type="entry name" value="PyrdxlP-dep_Trfase"/>
</dbReference>
<proteinExistence type="inferred from homology"/>
<dbReference type="Pfam" id="PF00266">
    <property type="entry name" value="Aminotran_5"/>
    <property type="match status" value="1"/>
</dbReference>
<evidence type="ECO:0000256" key="3">
    <source>
        <dbReference type="ARBA" id="ARBA00022898"/>
    </source>
</evidence>
<dbReference type="Gene3D" id="3.40.640.10">
    <property type="entry name" value="Type I PLP-dependent aspartate aminotransferase-like (Major domain)"/>
    <property type="match status" value="1"/>
</dbReference>
<dbReference type="PANTHER" id="PTHR21152">
    <property type="entry name" value="AMINOTRANSFERASE CLASS V"/>
    <property type="match status" value="1"/>
</dbReference>
<evidence type="ECO:0000256" key="1">
    <source>
        <dbReference type="ARBA" id="ARBA00001933"/>
    </source>
</evidence>
<dbReference type="InterPro" id="IPR015422">
    <property type="entry name" value="PyrdxlP-dep_Trfase_small"/>
</dbReference>
<comment type="cofactor">
    <cofactor evidence="1 5">
        <name>pyridoxal 5'-phosphate</name>
        <dbReference type="ChEBI" id="CHEBI:597326"/>
    </cofactor>
</comment>
<name>A0ABW3TZE6_9BACL</name>
<sequence>MLFDQQFLRIPGPTPIPPSVERAMSQPMIGHRGIETSELLQSIKPRLNKVFGTKQDVLIVAGSGTAGLEAAVVNSVRPLDEVLVIVTGAFGVRFAKICEAYGIHVHRMDYEWGKAFNPEEVTRYLEQYPEIKVVFATYCETSTGVLNPIDQLGAIVREVSDALVIVDGVSCVGGVETKMDEWQIDIVVTGSQKAFMLPAGLTFISVSERAWNVIESNPNRGFYFDLTKYQNNYEKDTTPFTPAISLLFGLEQVLNLLEAEGLEEVYARHQLMMDMTRAAFRALNIPLLTEDKDASPTVTAVQPDDFDAELFRKTIKSQFGLSVAGGQEHLKGKIFRVGHMGFCSPADVLQTIAMMEIGMNRIGKEVQLGAGVAAAQQIYVKKGRENKCQFKF</sequence>
<keyword evidence="7" id="KW-0808">Transferase</keyword>
<protein>
    <submittedName>
        <fullName evidence="7">Alanine--glyoxylate aminotransferase family protein</fullName>
    </submittedName>
</protein>
<keyword evidence="8" id="KW-1185">Reference proteome</keyword>
<accession>A0ABW3TZE6</accession>
<keyword evidence="7" id="KW-0032">Aminotransferase</keyword>
<evidence type="ECO:0000313" key="7">
    <source>
        <dbReference type="EMBL" id="MFD1206176.1"/>
    </source>
</evidence>
<dbReference type="PIRSF" id="PIRSF000524">
    <property type="entry name" value="SPT"/>
    <property type="match status" value="1"/>
</dbReference>
<dbReference type="InterPro" id="IPR024169">
    <property type="entry name" value="SP_NH2Trfase/AEP_transaminase"/>
</dbReference>
<comment type="caution">
    <text evidence="7">The sequence shown here is derived from an EMBL/GenBank/DDBJ whole genome shotgun (WGS) entry which is preliminary data.</text>
</comment>